<evidence type="ECO:0000313" key="2">
    <source>
        <dbReference type="Proteomes" id="UP000002316"/>
    </source>
</evidence>
<evidence type="ECO:0000313" key="1">
    <source>
        <dbReference type="EMBL" id="CBH10040.1"/>
    </source>
</evidence>
<gene>
    <name evidence="1" type="ORF">TbgDal_III3810</name>
</gene>
<sequence>MSHSAFLHNRLWRKQAGGLTIKSFNRFDDLGPLTVPVSPPTSDLSDAGITVRRSAYSVLRMRNSQPGVCAQNLLSCSGKSIEPEMHKCCCSALLYRSPHRGEASTTLSSDEELERDDFVFSLKLAEVEQMLQELVGVVRYEELVGPALADARWIGMCQSMPEAVEGAGGWIARVLLTPEEEHRIKWLREDGVQLSDKLACIPSFKALYVAFHTVGGEGLGLSHFEVIEKRMREGSVKWDMSDAAVACFFAMMLLCNAPRESRPFCCHVVRDVLLETGSQGGMVAATAPEPTLRHVLGATLLLRMVGVLLLEAQGTSGAGLDPPMYLFAAITEFLAFVKSLPVGRFTCVLREIAVECRARVASLASFYTVPVGSSCLPDFTLWLLREVPNSASCHLHFRHMTLRSHTEAITLLEKSFLLSPQCLDLHVVVDVLFPLLDSSEVDDFYFIVFNEVLTRLGERLHRNVQSFTEDDFRLITALGVRLFEGQGSGLGQSSSQTAGNCPFDAKKLEQLEQLQVMGGSPWSFIVLSYDYLKEVMRSLVRDGRQSKYQRQYGRSPISSVAEAAALGGGGGIQRKSLFPKAVERGKNNIPCIITTTGTECPDASEGGLESDGAMTFRKGYPLLSPSSLTSLRERFVVFVEELVKTLVDERGIHHRSSSVVSDDLFTFVSKHMSLPNIHDEYRRKIYLLVNIMTKETSTRIGDEGRSIATSEDDIPPELRYLVTSLSLMLSPWAAVMILRDVLSESSGMNPRYTYVLNAAIDLQLPTSTTRSRMATTLNMWRFISSQSRKMTFAEHMAMKRRCAVNIPLSYILSSYWSLLTWLTLLTIVGLNVAGLDLESQYAATCLFRDFAPPEDVIVPLADESCLNTVHGAVSSYFEGSGLNGAKGLTGKSGRREVTWDRISQEGLFSSAPYIFSRAADRRLPMTVVSVGSEGSVSAVDQVSREFACASTFLHELAGRSIFPFYLSIDQMLSADLIVARVAERIRRVSFDNAWFVSRAVFRTFPLGRAHTEHSLVTHTCDQASSKRRRITFLLYVQRNIPIPPQLLLRLSDSVLAQHGDLVLVTHDVSLKVGGCTPKVLEQLAEAHRIRCIPCAPTGGVDGGESMCLSRFWELWAHGNELTRRCGAFAKLLWSADHVVCSSRHLRNPSAAALHPTKRVLTDFRCYSL</sequence>
<dbReference type="EMBL" id="FN554966">
    <property type="protein sequence ID" value="CBH10040.1"/>
    <property type="molecule type" value="Genomic_DNA"/>
</dbReference>
<dbReference type="KEGG" id="tbg:TbgDal_III3810"/>
<dbReference type="GeneID" id="23859173"/>
<protein>
    <submittedName>
        <fullName evidence="1">Uncharacterized protein</fullName>
    </submittedName>
</protein>
<dbReference type="OrthoDB" id="273389at2759"/>
<reference evidence="2" key="1">
    <citation type="journal article" date="2010" name="PLoS Negl. Trop. Dis.">
        <title>The genome sequence of Trypanosoma brucei gambiense, causative agent of chronic human african trypanosomiasis.</title>
        <authorList>
            <person name="Jackson A.P."/>
            <person name="Sanders M."/>
            <person name="Berry A."/>
            <person name="McQuillan J."/>
            <person name="Aslett M.A."/>
            <person name="Quail M.A."/>
            <person name="Chukualim B."/>
            <person name="Capewell P."/>
            <person name="MacLeod A."/>
            <person name="Melville S.E."/>
            <person name="Gibson W."/>
            <person name="Barry J.D."/>
            <person name="Berriman M."/>
            <person name="Hertz-Fowler C."/>
        </authorList>
    </citation>
    <scope>NUCLEOTIDE SEQUENCE [LARGE SCALE GENOMIC DNA]</scope>
    <source>
        <strain evidence="2">MHOM/CI/86/DAL972</strain>
    </source>
</reference>
<accession>C9ZL31</accession>
<proteinExistence type="predicted"/>
<dbReference type="RefSeq" id="XP_011772330.1">
    <property type="nucleotide sequence ID" value="XM_011774028.1"/>
</dbReference>
<organism evidence="1 2">
    <name type="scientific">Trypanosoma brucei gambiense (strain MHOM/CI/86/DAL972)</name>
    <dbReference type="NCBI Taxonomy" id="679716"/>
    <lineage>
        <taxon>Eukaryota</taxon>
        <taxon>Discoba</taxon>
        <taxon>Euglenozoa</taxon>
        <taxon>Kinetoplastea</taxon>
        <taxon>Metakinetoplastina</taxon>
        <taxon>Trypanosomatida</taxon>
        <taxon>Trypanosomatidae</taxon>
        <taxon>Trypanosoma</taxon>
    </lineage>
</organism>
<dbReference type="Proteomes" id="UP000002316">
    <property type="component" value="Chromosome 3"/>
</dbReference>
<name>C9ZL31_TRYB9</name>
<dbReference type="AlphaFoldDB" id="C9ZL31"/>